<protein>
    <submittedName>
        <fullName evidence="2">DUF559 domain-containing protein</fullName>
    </submittedName>
</protein>
<sequence>MHPSDLPESLGSGAFSTSAARAAGVPASRLRRADLHHPTRGAHVRTVPTALVDRAAGYLAGLPDGRAFSHLTAARLHGLPLPARLEQEADDGPLHVMANTSDGHTRRRGCTGHRGLEGRSAAVVHGLPVVAPEDTWCDLGELGHRLGVDDLVVVADAVVATVRTGVPDAQWMLRRPLEARVRPRGKVRLLEALDLVRPGVRSPMETRGRLMFVRAGFPEPEVNGVVTDRHGEWLAEGDLVWREARVIGEYQGADHASRRRRSADASRRLGLEGEGWTVLEIWAEDVLVGGRRTACLLRFARELRLDPRHLQI</sequence>
<reference evidence="2" key="1">
    <citation type="submission" date="2021-02" db="EMBL/GenBank/DDBJ databases">
        <title>Phycicoccus sp. MQZ13P-5T, whole genome shotgun sequence.</title>
        <authorList>
            <person name="Tuo L."/>
        </authorList>
    </citation>
    <scope>NUCLEOTIDE SEQUENCE</scope>
    <source>
        <strain evidence="2">MQZ13P-5</strain>
    </source>
</reference>
<dbReference type="RefSeq" id="WP_204130565.1">
    <property type="nucleotide sequence ID" value="NZ_JAFDVD010000007.1"/>
</dbReference>
<dbReference type="InterPro" id="IPR007569">
    <property type="entry name" value="DUF559"/>
</dbReference>
<organism evidence="2 3">
    <name type="scientific">Phycicoccus sonneratiae</name>
    <dbReference type="NCBI Taxonomy" id="2807628"/>
    <lineage>
        <taxon>Bacteria</taxon>
        <taxon>Bacillati</taxon>
        <taxon>Actinomycetota</taxon>
        <taxon>Actinomycetes</taxon>
        <taxon>Micrococcales</taxon>
        <taxon>Intrasporangiaceae</taxon>
        <taxon>Phycicoccus</taxon>
    </lineage>
</organism>
<dbReference type="EMBL" id="JAFDVD010000007">
    <property type="protein sequence ID" value="MBM6400094.1"/>
    <property type="molecule type" value="Genomic_DNA"/>
</dbReference>
<name>A0ABS2CJP0_9MICO</name>
<comment type="caution">
    <text evidence="2">The sequence shown here is derived from an EMBL/GenBank/DDBJ whole genome shotgun (WGS) entry which is preliminary data.</text>
</comment>
<evidence type="ECO:0000313" key="2">
    <source>
        <dbReference type="EMBL" id="MBM6400094.1"/>
    </source>
</evidence>
<dbReference type="Pfam" id="PF04480">
    <property type="entry name" value="DUF559"/>
    <property type="match status" value="1"/>
</dbReference>
<gene>
    <name evidence="2" type="ORF">JQN70_06835</name>
</gene>
<accession>A0ABS2CJP0</accession>
<dbReference type="Proteomes" id="UP001430172">
    <property type="component" value="Unassembled WGS sequence"/>
</dbReference>
<evidence type="ECO:0000313" key="3">
    <source>
        <dbReference type="Proteomes" id="UP001430172"/>
    </source>
</evidence>
<feature type="domain" description="DUF559" evidence="1">
    <location>
        <begin position="238"/>
        <end position="288"/>
    </location>
</feature>
<proteinExistence type="predicted"/>
<keyword evidence="3" id="KW-1185">Reference proteome</keyword>
<evidence type="ECO:0000259" key="1">
    <source>
        <dbReference type="Pfam" id="PF04480"/>
    </source>
</evidence>